<accession>A0AAE0FKM0</accession>
<comment type="caution">
    <text evidence="2">The sequence shown here is derived from an EMBL/GenBank/DDBJ whole genome shotgun (WGS) entry which is preliminary data.</text>
</comment>
<evidence type="ECO:0000313" key="3">
    <source>
        <dbReference type="Proteomes" id="UP001190700"/>
    </source>
</evidence>
<dbReference type="Proteomes" id="UP001190700">
    <property type="component" value="Unassembled WGS sequence"/>
</dbReference>
<name>A0AAE0FKM0_9CHLO</name>
<dbReference type="AlphaFoldDB" id="A0AAE0FKM0"/>
<feature type="compositionally biased region" description="Basic and acidic residues" evidence="1">
    <location>
        <begin position="143"/>
        <end position="156"/>
    </location>
</feature>
<feature type="region of interest" description="Disordered" evidence="1">
    <location>
        <begin position="28"/>
        <end position="178"/>
    </location>
</feature>
<evidence type="ECO:0000256" key="1">
    <source>
        <dbReference type="SAM" id="MobiDB-lite"/>
    </source>
</evidence>
<keyword evidence="3" id="KW-1185">Reference proteome</keyword>
<dbReference type="EMBL" id="LGRX02016893">
    <property type="protein sequence ID" value="KAK3261432.1"/>
    <property type="molecule type" value="Genomic_DNA"/>
</dbReference>
<protein>
    <submittedName>
        <fullName evidence="2">Uncharacterized protein</fullName>
    </submittedName>
</protein>
<gene>
    <name evidence="2" type="ORF">CYMTET_29659</name>
</gene>
<organism evidence="2 3">
    <name type="scientific">Cymbomonas tetramitiformis</name>
    <dbReference type="NCBI Taxonomy" id="36881"/>
    <lineage>
        <taxon>Eukaryota</taxon>
        <taxon>Viridiplantae</taxon>
        <taxon>Chlorophyta</taxon>
        <taxon>Pyramimonadophyceae</taxon>
        <taxon>Pyramimonadales</taxon>
        <taxon>Pyramimonadaceae</taxon>
        <taxon>Cymbomonas</taxon>
    </lineage>
</organism>
<feature type="compositionally biased region" description="Polar residues" evidence="1">
    <location>
        <begin position="163"/>
        <end position="178"/>
    </location>
</feature>
<proteinExistence type="predicted"/>
<reference evidence="2 3" key="1">
    <citation type="journal article" date="2015" name="Genome Biol. Evol.">
        <title>Comparative Genomics of a Bacterivorous Green Alga Reveals Evolutionary Causalities and Consequences of Phago-Mixotrophic Mode of Nutrition.</title>
        <authorList>
            <person name="Burns J.A."/>
            <person name="Paasch A."/>
            <person name="Narechania A."/>
            <person name="Kim E."/>
        </authorList>
    </citation>
    <scope>NUCLEOTIDE SEQUENCE [LARGE SCALE GENOMIC DNA]</scope>
    <source>
        <strain evidence="2 3">PLY_AMNH</strain>
    </source>
</reference>
<evidence type="ECO:0000313" key="2">
    <source>
        <dbReference type="EMBL" id="KAK3261432.1"/>
    </source>
</evidence>
<sequence>MPGESCDSMGKFLGVHATLLGYYVPFESEARSPQARRTRLPGSVVRPPHRRRARLPQNVEQNTEWAPKPQAHPTPGAPIREPSPGAWKAQKKPLLHQSASEAGYTQKESTAKKTSRKNIPSKKVEERSNLSKKTRSTPAGEVCRAKREGTEVRQEATRLVPPNFSQSFLANTKICRQN</sequence>